<keyword evidence="2" id="KW-1185">Reference proteome</keyword>
<dbReference type="PANTHER" id="PTHR35866">
    <property type="entry name" value="PUTATIVE-RELATED"/>
    <property type="match status" value="1"/>
</dbReference>
<gene>
    <name evidence="1" type="ordered locus">Dalk_2001</name>
</gene>
<evidence type="ECO:0000313" key="2">
    <source>
        <dbReference type="Proteomes" id="UP000000739"/>
    </source>
</evidence>
<dbReference type="RefSeq" id="WP_012611126.1">
    <property type="nucleotide sequence ID" value="NC_011768.1"/>
</dbReference>
<dbReference type="Pfam" id="PF03692">
    <property type="entry name" value="CxxCxxCC"/>
    <property type="match status" value="1"/>
</dbReference>
<dbReference type="EMBL" id="CP001322">
    <property type="protein sequence ID" value="ACL03697.1"/>
    <property type="molecule type" value="Genomic_DNA"/>
</dbReference>
<evidence type="ECO:0008006" key="3">
    <source>
        <dbReference type="Google" id="ProtNLM"/>
    </source>
</evidence>
<organism evidence="1 2">
    <name type="scientific">Desulfatibacillum aliphaticivorans</name>
    <dbReference type="NCBI Taxonomy" id="218208"/>
    <lineage>
        <taxon>Bacteria</taxon>
        <taxon>Pseudomonadati</taxon>
        <taxon>Thermodesulfobacteriota</taxon>
        <taxon>Desulfobacteria</taxon>
        <taxon>Desulfobacterales</taxon>
        <taxon>Desulfatibacillaceae</taxon>
        <taxon>Desulfatibacillum</taxon>
    </lineage>
</organism>
<dbReference type="KEGG" id="dal:Dalk_2001"/>
<sequence length="136" mass="15059">MKELKSTDIFECTMCGKCCQGYGGTYVTETDIQAIAEFIGKSPETVRAEYCQLSGGKPVLAQGEDGKCVFFTNKCSIHPVKPKMCRKWPFLEAVIKDEKNWERMASCCPGCKTDVPIEHVKAVIQALLNGEIKDEG</sequence>
<dbReference type="AlphaFoldDB" id="B8FG17"/>
<dbReference type="Proteomes" id="UP000000739">
    <property type="component" value="Chromosome"/>
</dbReference>
<dbReference type="eggNOG" id="COG0727">
    <property type="taxonomic scope" value="Bacteria"/>
</dbReference>
<dbReference type="InterPro" id="IPR005358">
    <property type="entry name" value="Puta_zinc/iron-chelating_dom"/>
</dbReference>
<protein>
    <recommendedName>
        <fullName evidence="3">YkgJ family cysteine cluster protein</fullName>
    </recommendedName>
</protein>
<proteinExistence type="predicted"/>
<accession>B8FG17</accession>
<reference evidence="1 2" key="1">
    <citation type="journal article" date="2012" name="Environ. Microbiol.">
        <title>The genome sequence of Desulfatibacillum alkenivorans AK-01: a blueprint for anaerobic alkane oxidation.</title>
        <authorList>
            <person name="Callaghan A.V."/>
            <person name="Morris B.E."/>
            <person name="Pereira I.A."/>
            <person name="McInerney M.J."/>
            <person name="Austin R.N."/>
            <person name="Groves J.T."/>
            <person name="Kukor J.J."/>
            <person name="Suflita J.M."/>
            <person name="Young L.Y."/>
            <person name="Zylstra G.J."/>
            <person name="Wawrik B."/>
        </authorList>
    </citation>
    <scope>NUCLEOTIDE SEQUENCE [LARGE SCALE GENOMIC DNA]</scope>
    <source>
        <strain evidence="1 2">AK-01</strain>
    </source>
</reference>
<dbReference type="PANTHER" id="PTHR35866:SF1">
    <property type="entry name" value="YKGJ FAMILY CYSTEINE CLUSTER PROTEIN"/>
    <property type="match status" value="1"/>
</dbReference>
<name>B8FG17_DESAL</name>
<evidence type="ECO:0000313" key="1">
    <source>
        <dbReference type="EMBL" id="ACL03697.1"/>
    </source>
</evidence>
<dbReference type="HOGENOM" id="CLU_125010_0_0_7"/>